<evidence type="ECO:0000313" key="1">
    <source>
        <dbReference type="EMBL" id="JAH84978.1"/>
    </source>
</evidence>
<reference evidence="1" key="2">
    <citation type="journal article" date="2015" name="Fish Shellfish Immunol.">
        <title>Early steps in the European eel (Anguilla anguilla)-Vibrio vulnificus interaction in the gills: Role of the RtxA13 toxin.</title>
        <authorList>
            <person name="Callol A."/>
            <person name="Pajuelo D."/>
            <person name="Ebbesson L."/>
            <person name="Teles M."/>
            <person name="MacKenzie S."/>
            <person name="Amaro C."/>
        </authorList>
    </citation>
    <scope>NUCLEOTIDE SEQUENCE</scope>
</reference>
<accession>A0A0E9W678</accession>
<protein>
    <submittedName>
        <fullName evidence="1">Uncharacterized protein</fullName>
    </submittedName>
</protein>
<organism evidence="1">
    <name type="scientific">Anguilla anguilla</name>
    <name type="common">European freshwater eel</name>
    <name type="synonym">Muraena anguilla</name>
    <dbReference type="NCBI Taxonomy" id="7936"/>
    <lineage>
        <taxon>Eukaryota</taxon>
        <taxon>Metazoa</taxon>
        <taxon>Chordata</taxon>
        <taxon>Craniata</taxon>
        <taxon>Vertebrata</taxon>
        <taxon>Euteleostomi</taxon>
        <taxon>Actinopterygii</taxon>
        <taxon>Neopterygii</taxon>
        <taxon>Teleostei</taxon>
        <taxon>Anguilliformes</taxon>
        <taxon>Anguillidae</taxon>
        <taxon>Anguilla</taxon>
    </lineage>
</organism>
<sequence length="40" mass="4746">MHYNCDEGFQRCEFPYVLLLVMPIDWDQAARPKKIMASID</sequence>
<reference evidence="1" key="1">
    <citation type="submission" date="2014-11" db="EMBL/GenBank/DDBJ databases">
        <authorList>
            <person name="Amaro Gonzalez C."/>
        </authorList>
    </citation>
    <scope>NUCLEOTIDE SEQUENCE</scope>
</reference>
<name>A0A0E9W678_ANGAN</name>
<dbReference type="EMBL" id="GBXM01023599">
    <property type="protein sequence ID" value="JAH84978.1"/>
    <property type="molecule type" value="Transcribed_RNA"/>
</dbReference>
<dbReference type="AlphaFoldDB" id="A0A0E9W678"/>
<proteinExistence type="predicted"/>